<gene>
    <name evidence="2" type="ORF">ALAG00032_LOCUS2450</name>
</gene>
<feature type="compositionally biased region" description="Basic and acidic residues" evidence="1">
    <location>
        <begin position="108"/>
        <end position="124"/>
    </location>
</feature>
<protein>
    <submittedName>
        <fullName evidence="2">Uncharacterized protein</fullName>
    </submittedName>
</protein>
<feature type="compositionally biased region" description="Basic residues" evidence="1">
    <location>
        <begin position="1"/>
        <end position="17"/>
    </location>
</feature>
<proteinExistence type="predicted"/>
<sequence>MKFKKKHKKKTKAKATKKTTVTLANGGIKSRRGAATSTKKKDDKKKPTILSIPASKQERPITIKDFVLPKDTQLKISFEPKVKTTTAPTKKSTKKKSNAKSINLQTGVEKRRATQNKKAKDARQSKMNQNRDGMDIDSTSKKKSKGNYRRRGGGVKK</sequence>
<feature type="region of interest" description="Disordered" evidence="1">
    <location>
        <begin position="1"/>
        <end position="61"/>
    </location>
</feature>
<evidence type="ECO:0000256" key="1">
    <source>
        <dbReference type="SAM" id="MobiDB-lite"/>
    </source>
</evidence>
<evidence type="ECO:0000313" key="2">
    <source>
        <dbReference type="EMBL" id="CAE0361717.1"/>
    </source>
</evidence>
<accession>A0A7S3NJJ3</accession>
<reference evidence="2" key="1">
    <citation type="submission" date="2021-01" db="EMBL/GenBank/DDBJ databases">
        <authorList>
            <person name="Corre E."/>
            <person name="Pelletier E."/>
            <person name="Niang G."/>
            <person name="Scheremetjew M."/>
            <person name="Finn R."/>
            <person name="Kale V."/>
            <person name="Holt S."/>
            <person name="Cochrane G."/>
            <person name="Meng A."/>
            <person name="Brown T."/>
            <person name="Cohen L."/>
        </authorList>
    </citation>
    <scope>NUCLEOTIDE SEQUENCE</scope>
    <source>
        <strain evidence="2">CCMP1510</strain>
    </source>
</reference>
<name>A0A7S3NJJ3_9STRA</name>
<dbReference type="EMBL" id="HBIJ01003509">
    <property type="protein sequence ID" value="CAE0361717.1"/>
    <property type="molecule type" value="Transcribed_RNA"/>
</dbReference>
<feature type="region of interest" description="Disordered" evidence="1">
    <location>
        <begin position="79"/>
        <end position="157"/>
    </location>
</feature>
<feature type="compositionally biased region" description="Basic residues" evidence="1">
    <location>
        <begin position="141"/>
        <end position="157"/>
    </location>
</feature>
<organism evidence="2">
    <name type="scientific">Aureoumbra lagunensis</name>
    <dbReference type="NCBI Taxonomy" id="44058"/>
    <lineage>
        <taxon>Eukaryota</taxon>
        <taxon>Sar</taxon>
        <taxon>Stramenopiles</taxon>
        <taxon>Ochrophyta</taxon>
        <taxon>Pelagophyceae</taxon>
        <taxon>Pelagomonadales</taxon>
        <taxon>Aureoumbra</taxon>
    </lineage>
</organism>
<dbReference type="AlphaFoldDB" id="A0A7S3NJJ3"/>